<dbReference type="PANTHER" id="PTHR11319:SF35">
    <property type="entry name" value="OUTER MEMBRANE PROTEIN PMPC-RELATED"/>
    <property type="match status" value="1"/>
</dbReference>
<reference evidence="5" key="1">
    <citation type="submission" date="2012-12" db="EMBL/GenBank/DDBJ databases">
        <authorList>
            <person name="Hellsten U."/>
            <person name="Grimwood J."/>
            <person name="Chapman J.A."/>
            <person name="Shapiro H."/>
            <person name="Aerts A."/>
            <person name="Otillar R.P."/>
            <person name="Terry A.Y."/>
            <person name="Boore J.L."/>
            <person name="Simakov O."/>
            <person name="Marletaz F."/>
            <person name="Cho S.-J."/>
            <person name="Edsinger-Gonzales E."/>
            <person name="Havlak P."/>
            <person name="Kuo D.-H."/>
            <person name="Larsson T."/>
            <person name="Lv J."/>
            <person name="Arendt D."/>
            <person name="Savage R."/>
            <person name="Osoegawa K."/>
            <person name="de Jong P."/>
            <person name="Lindberg D.R."/>
            <person name="Seaver E.C."/>
            <person name="Weisblat D.A."/>
            <person name="Putnam N.H."/>
            <person name="Grigoriev I.V."/>
            <person name="Rokhsar D.S."/>
        </authorList>
    </citation>
    <scope>NUCLEOTIDE SEQUENCE</scope>
    <source>
        <strain evidence="5">I ESC-2004</strain>
    </source>
</reference>
<evidence type="ECO:0000256" key="1">
    <source>
        <dbReference type="SAM" id="MobiDB-lite"/>
    </source>
</evidence>
<protein>
    <recommendedName>
        <fullName evidence="6">Right handed beta helix domain-containing protein</fullName>
    </recommendedName>
</protein>
<feature type="transmembrane region" description="Helical" evidence="2">
    <location>
        <begin position="1141"/>
        <end position="1160"/>
    </location>
</feature>
<evidence type="ECO:0000313" key="5">
    <source>
        <dbReference type="Proteomes" id="UP000014760"/>
    </source>
</evidence>
<feature type="region of interest" description="Disordered" evidence="1">
    <location>
        <begin position="66"/>
        <end position="90"/>
    </location>
</feature>
<evidence type="ECO:0000313" key="4">
    <source>
        <dbReference type="EnsemblMetazoa" id="CapteP199481"/>
    </source>
</evidence>
<feature type="transmembrane region" description="Helical" evidence="2">
    <location>
        <begin position="754"/>
        <end position="774"/>
    </location>
</feature>
<feature type="region of interest" description="Disordered" evidence="1">
    <location>
        <begin position="803"/>
        <end position="847"/>
    </location>
</feature>
<feature type="compositionally biased region" description="Basic and acidic residues" evidence="1">
    <location>
        <begin position="826"/>
        <end position="835"/>
    </location>
</feature>
<gene>
    <name evidence="3" type="ORF">CAPTEDRAFT_199481</name>
</gene>
<keyword evidence="5" id="KW-1185">Reference proteome</keyword>
<dbReference type="OrthoDB" id="5987961at2759"/>
<dbReference type="PANTHER" id="PTHR11319">
    <property type="entry name" value="G PROTEIN-COUPLED RECEPTOR-RELATED"/>
    <property type="match status" value="1"/>
</dbReference>
<evidence type="ECO:0000256" key="2">
    <source>
        <dbReference type="SAM" id="Phobius"/>
    </source>
</evidence>
<evidence type="ECO:0000313" key="3">
    <source>
        <dbReference type="EMBL" id="ELU14529.1"/>
    </source>
</evidence>
<feature type="transmembrane region" description="Helical" evidence="2">
    <location>
        <begin position="1219"/>
        <end position="1241"/>
    </location>
</feature>
<feature type="transmembrane region" description="Helical" evidence="2">
    <location>
        <begin position="1029"/>
        <end position="1052"/>
    </location>
</feature>
<dbReference type="EMBL" id="KB294418">
    <property type="protein sequence ID" value="ELU14529.1"/>
    <property type="molecule type" value="Genomic_DNA"/>
</dbReference>
<accession>R7V7J6</accession>
<feature type="transmembrane region" description="Helical" evidence="2">
    <location>
        <begin position="1172"/>
        <end position="1194"/>
    </location>
</feature>
<keyword evidence="2" id="KW-1133">Transmembrane helix</keyword>
<dbReference type="HOGENOM" id="CLU_274323_0_0_1"/>
<feature type="compositionally biased region" description="Polar residues" evidence="1">
    <location>
        <begin position="836"/>
        <end position="847"/>
    </location>
</feature>
<feature type="transmembrane region" description="Helical" evidence="2">
    <location>
        <begin position="975"/>
        <end position="991"/>
    </location>
</feature>
<keyword evidence="2" id="KW-0812">Transmembrane</keyword>
<dbReference type="OMA" id="PINAREH"/>
<feature type="transmembrane region" description="Helical" evidence="2">
    <location>
        <begin position="926"/>
        <end position="943"/>
    </location>
</feature>
<dbReference type="Proteomes" id="UP000014760">
    <property type="component" value="Unassembled WGS sequence"/>
</dbReference>
<keyword evidence="2" id="KW-0472">Membrane</keyword>
<feature type="transmembrane region" description="Helical" evidence="2">
    <location>
        <begin position="1058"/>
        <end position="1077"/>
    </location>
</feature>
<feature type="compositionally biased region" description="Basic residues" evidence="1">
    <location>
        <begin position="78"/>
        <end position="88"/>
    </location>
</feature>
<dbReference type="AlphaFoldDB" id="R7V7J6"/>
<dbReference type="EMBL" id="AMQN01004806">
    <property type="status" value="NOT_ANNOTATED_CDS"/>
    <property type="molecule type" value="Genomic_DNA"/>
</dbReference>
<organism evidence="3">
    <name type="scientific">Capitella teleta</name>
    <name type="common">Polychaete worm</name>
    <dbReference type="NCBI Taxonomy" id="283909"/>
    <lineage>
        <taxon>Eukaryota</taxon>
        <taxon>Metazoa</taxon>
        <taxon>Spiralia</taxon>
        <taxon>Lophotrochozoa</taxon>
        <taxon>Annelida</taxon>
        <taxon>Polychaeta</taxon>
        <taxon>Sedentaria</taxon>
        <taxon>Scolecida</taxon>
        <taxon>Capitellidae</taxon>
        <taxon>Capitella</taxon>
    </lineage>
</organism>
<reference evidence="4" key="3">
    <citation type="submission" date="2015-06" db="UniProtKB">
        <authorList>
            <consortium name="EnsemblMetazoa"/>
        </authorList>
    </citation>
    <scope>IDENTIFICATION</scope>
</reference>
<proteinExistence type="predicted"/>
<dbReference type="InterPro" id="IPR011050">
    <property type="entry name" value="Pectin_lyase_fold/virulence"/>
</dbReference>
<name>R7V7J6_CAPTE</name>
<dbReference type="SUPFAM" id="SSF51126">
    <property type="entry name" value="Pectin lyase-like"/>
    <property type="match status" value="1"/>
</dbReference>
<dbReference type="EnsemblMetazoa" id="CapteT199481">
    <property type="protein sequence ID" value="CapteP199481"/>
    <property type="gene ID" value="CapteG199481"/>
</dbReference>
<evidence type="ECO:0008006" key="6">
    <source>
        <dbReference type="Google" id="ProtNLM"/>
    </source>
</evidence>
<sequence>MYSACTNLDRHLTAGCHVTNHTSRTRNDVITAPNLASFHRLGNRIARDCGANIRLMTQETKIWTSSEVPQHVSDEKKRTRQQKKRLKKPLMNGGNHNGIVYVSYSGYDIPKCGNPLMPCQTLAFAISVAHHGNTVMIDAGGRNHKHYVCSDIEGFDVWNKSLNVVGFNGRPRIGCEKEVTGRISLFLPSDNQSCYVEIWNVDIEYGFLSFVDCTIEIHGVSFYHSGIRNVQFCRFAEIQMWDTTWHGEYKCNENGSCKAIQITNFTCHSVNITMNGVRLYQTQFVVENYGRTNIYATNVTVTNDPTKTRYMGGLHLSFSSANANILIENSTFENQIEPTRVLSVINLYDAAVWLKGVRSGNSTTEAMAVLVNCRFINNERGVTLVGAFKKVIIEGCEFRDNIAMQAGAAILVISHESTVVEMQRCIFENNIAGSFRDDYQIQDAPGAFTEVGSEIHLDSECCKGVITLVGKGGAIRVQKGVVILNESRFINNIAKLLGGSMFVDIDGSLKVFNSYFENTHIHNHSLQGDVIYSDGKLDIKEVVIIARSAKNGLSILRHSGDHWSLDITNVWIECPTGYDLRTTNSSAYGVMDYGLRRSYKLDQLSYFCESCPRNKYSLDHGYLNYTMIFKSFAYITLLINGSQPKPAFTGSHFQHEIQCDDCPFGGHCVQGITSVANFWGFPMNVINPNGKPTGSVMKFQHCPKGYCCSTPECPAVDTCVNNRHGPLCGRCKDGFSEALFSPACIPNEKCGPVWLWPFGFGLGLFYSLFLMFQVDLKNFLFAKPLILKQCKFKNSTKKPYMVGNGSVPHNHTDEADAKFISPTPENHVDSGKENDAQMNNDTTNNIHSNPFTASDSGFIIILFYYFQDALLLNVKTVYVTSENPTAVIVKNVLSGLFQFQLDLFEVIKEVCAVADTTAVPKLITKAFLVPYVIFTFASVYAFYRWTNLISNSFSHTPRNGRHAGSSPGRITRKSFISRLSSGFILALLFMFQKMSTTTFTLLNCVPIYDRQVLFIDGWVTCYQYWQYGVLAYALTCTVPFFVVLMVGPALLVASHISLLQFFLACICPLPFLLYWFVRWLLRRKKQRTLATPPRHLPEGTQAVLQVLQGPFKQNTLGLCWAGVLIGRRLILVLLSTFVNDILIRLLGMLLSCFLILLHHVHVQPYQDKQGNIAGTISAAALVTLGTINLVRAGFEAAEYRPTGPNAYIMKIFGEIENALLLWLPVCALALVALLFIIRVAACSLQCNPRLDQFGEVEVVEAEQPTPHLPPPRLP</sequence>
<reference evidence="3 5" key="2">
    <citation type="journal article" date="2013" name="Nature">
        <title>Insights into bilaterian evolution from three spiralian genomes.</title>
        <authorList>
            <person name="Simakov O."/>
            <person name="Marletaz F."/>
            <person name="Cho S.J."/>
            <person name="Edsinger-Gonzales E."/>
            <person name="Havlak P."/>
            <person name="Hellsten U."/>
            <person name="Kuo D.H."/>
            <person name="Larsson T."/>
            <person name="Lv J."/>
            <person name="Arendt D."/>
            <person name="Savage R."/>
            <person name="Osoegawa K."/>
            <person name="de Jong P."/>
            <person name="Grimwood J."/>
            <person name="Chapman J.A."/>
            <person name="Shapiro H."/>
            <person name="Aerts A."/>
            <person name="Otillar R.P."/>
            <person name="Terry A.Y."/>
            <person name="Boore J.L."/>
            <person name="Grigoriev I.V."/>
            <person name="Lindberg D.R."/>
            <person name="Seaver E.C."/>
            <person name="Weisblat D.A."/>
            <person name="Putnam N.H."/>
            <person name="Rokhsar D.S."/>
        </authorList>
    </citation>
    <scope>NUCLEOTIDE SEQUENCE</scope>
    <source>
        <strain evidence="3 5">I ESC-2004</strain>
    </source>
</reference>